<dbReference type="InterPro" id="IPR011005">
    <property type="entry name" value="Dihydropteroate_synth-like_sf"/>
</dbReference>
<comment type="pathway">
    <text evidence="3">Cofactor biosynthesis; tetrahydrofolate biosynthesis; 7,8-dihydrofolate from 2-amino-4-hydroxy-6-hydroxymethyl-7,8-dihydropteridine diphosphate and 4-aminobenzoate: step 1/2.</text>
</comment>
<evidence type="ECO:0000256" key="3">
    <source>
        <dbReference type="ARBA" id="ARBA00004763"/>
    </source>
</evidence>
<protein>
    <recommendedName>
        <fullName evidence="6">Dihydropteroate synthase</fullName>
        <ecNumber evidence="5">2.5.1.15</ecNumber>
    </recommendedName>
    <alternativeName>
        <fullName evidence="11">Dihydropteroate pyrophosphorylase</fullName>
    </alternativeName>
</protein>
<comment type="cofactor">
    <cofactor evidence="2">
        <name>Mg(2+)</name>
        <dbReference type="ChEBI" id="CHEBI:18420"/>
    </cofactor>
</comment>
<evidence type="ECO:0000313" key="14">
    <source>
        <dbReference type="Proteomes" id="UP000198736"/>
    </source>
</evidence>
<accession>A0A0S4LAD7</accession>
<organism evidence="13 14">
    <name type="scientific">Candidatus Nitrospira nitrificans</name>
    <dbReference type="NCBI Taxonomy" id="1742973"/>
    <lineage>
        <taxon>Bacteria</taxon>
        <taxon>Pseudomonadati</taxon>
        <taxon>Nitrospirota</taxon>
        <taxon>Nitrospiria</taxon>
        <taxon>Nitrospirales</taxon>
        <taxon>Nitrospiraceae</taxon>
        <taxon>Nitrospira</taxon>
    </lineage>
</organism>
<evidence type="ECO:0000256" key="10">
    <source>
        <dbReference type="ARBA" id="ARBA00022909"/>
    </source>
</evidence>
<dbReference type="STRING" id="1742973.COMA2_180039"/>
<dbReference type="GO" id="GO:0046872">
    <property type="term" value="F:metal ion binding"/>
    <property type="evidence" value="ECO:0007669"/>
    <property type="project" value="UniProtKB-KW"/>
</dbReference>
<dbReference type="Gene3D" id="3.20.20.20">
    <property type="entry name" value="Dihydropteroate synthase-like"/>
    <property type="match status" value="1"/>
</dbReference>
<evidence type="ECO:0000256" key="9">
    <source>
        <dbReference type="ARBA" id="ARBA00022842"/>
    </source>
</evidence>
<keyword evidence="10" id="KW-0289">Folate biosynthesis</keyword>
<dbReference type="CDD" id="cd00739">
    <property type="entry name" value="DHPS"/>
    <property type="match status" value="1"/>
</dbReference>
<dbReference type="InterPro" id="IPR006390">
    <property type="entry name" value="DHP_synth_dom"/>
</dbReference>
<dbReference type="PANTHER" id="PTHR20941">
    <property type="entry name" value="FOLATE SYNTHESIS PROTEINS"/>
    <property type="match status" value="1"/>
</dbReference>
<dbReference type="EMBL" id="CZPZ01000010">
    <property type="protein sequence ID" value="CUS34689.1"/>
    <property type="molecule type" value="Genomic_DNA"/>
</dbReference>
<dbReference type="InterPro" id="IPR000489">
    <property type="entry name" value="Pterin-binding_dom"/>
</dbReference>
<dbReference type="PROSITE" id="PS50972">
    <property type="entry name" value="PTERIN_BINDING"/>
    <property type="match status" value="1"/>
</dbReference>
<evidence type="ECO:0000256" key="1">
    <source>
        <dbReference type="ARBA" id="ARBA00000012"/>
    </source>
</evidence>
<keyword evidence="8" id="KW-0479">Metal-binding</keyword>
<evidence type="ECO:0000259" key="12">
    <source>
        <dbReference type="PROSITE" id="PS50972"/>
    </source>
</evidence>
<keyword evidence="9" id="KW-0460">Magnesium</keyword>
<evidence type="ECO:0000256" key="5">
    <source>
        <dbReference type="ARBA" id="ARBA00012458"/>
    </source>
</evidence>
<dbReference type="InterPro" id="IPR045031">
    <property type="entry name" value="DHP_synth-like"/>
</dbReference>
<comment type="catalytic activity">
    <reaction evidence="1">
        <text>(7,8-dihydropterin-6-yl)methyl diphosphate + 4-aminobenzoate = 7,8-dihydropteroate + diphosphate</text>
        <dbReference type="Rhea" id="RHEA:19949"/>
        <dbReference type="ChEBI" id="CHEBI:17836"/>
        <dbReference type="ChEBI" id="CHEBI:17839"/>
        <dbReference type="ChEBI" id="CHEBI:33019"/>
        <dbReference type="ChEBI" id="CHEBI:72950"/>
        <dbReference type="EC" id="2.5.1.15"/>
    </reaction>
</comment>
<dbReference type="OrthoDB" id="9811744at2"/>
<evidence type="ECO:0000256" key="2">
    <source>
        <dbReference type="ARBA" id="ARBA00001946"/>
    </source>
</evidence>
<keyword evidence="7 13" id="KW-0808">Transferase</keyword>
<proteinExistence type="inferred from homology"/>
<dbReference type="SUPFAM" id="SSF51717">
    <property type="entry name" value="Dihydropteroate synthetase-like"/>
    <property type="match status" value="1"/>
</dbReference>
<evidence type="ECO:0000256" key="7">
    <source>
        <dbReference type="ARBA" id="ARBA00022679"/>
    </source>
</evidence>
<evidence type="ECO:0000256" key="11">
    <source>
        <dbReference type="ARBA" id="ARBA00030193"/>
    </source>
</evidence>
<sequence length="268" mass="28643">MGVVNVTTDSFYDGGRYIEPERAIAHALELVEQGADIIDVGGESTRPGAGSVREKDELAHVIPVVKGLAHRVSVPISIDTTKSRVAEVALDCGASIINDVSALRHDPAMASIIARFDAGVVLMHMQGTPQTMQQSPRYSDVVGEVVSFLDERVQAALRAGIAGTNIVLDPGFGFGKLVNHNLHLLDGLSAVAALDRPVLVGLSRKAFIGKVVGRPVEHREWGTAATVALAVDRGAHILRVHDVAMMIDVVKMAAALNPRWFCREDHDA</sequence>
<dbReference type="EC" id="2.5.1.15" evidence="5"/>
<evidence type="ECO:0000256" key="4">
    <source>
        <dbReference type="ARBA" id="ARBA00009503"/>
    </source>
</evidence>
<evidence type="ECO:0000313" key="13">
    <source>
        <dbReference type="EMBL" id="CUS34689.1"/>
    </source>
</evidence>
<comment type="similarity">
    <text evidence="4">Belongs to the DHPS family.</text>
</comment>
<dbReference type="NCBIfam" id="TIGR01496">
    <property type="entry name" value="DHPS"/>
    <property type="match status" value="1"/>
</dbReference>
<dbReference type="AlphaFoldDB" id="A0A0S4LAD7"/>
<keyword evidence="14" id="KW-1185">Reference proteome</keyword>
<feature type="domain" description="Pterin-binding" evidence="12">
    <location>
        <begin position="1"/>
        <end position="251"/>
    </location>
</feature>
<reference evidence="14" key="1">
    <citation type="submission" date="2015-10" db="EMBL/GenBank/DDBJ databases">
        <authorList>
            <person name="Luecker S."/>
            <person name="Luecker S."/>
        </authorList>
    </citation>
    <scope>NUCLEOTIDE SEQUENCE [LARGE SCALE GENOMIC DNA]</scope>
</reference>
<dbReference type="RefSeq" id="WP_090895971.1">
    <property type="nucleotide sequence ID" value="NZ_CZPZ01000010.1"/>
</dbReference>
<dbReference type="Pfam" id="PF00809">
    <property type="entry name" value="Pterin_bind"/>
    <property type="match status" value="1"/>
</dbReference>
<gene>
    <name evidence="13" type="primary">folP</name>
    <name evidence="13" type="ORF">COMA2_180039</name>
</gene>
<evidence type="ECO:0000256" key="8">
    <source>
        <dbReference type="ARBA" id="ARBA00022723"/>
    </source>
</evidence>
<dbReference type="PROSITE" id="PS00793">
    <property type="entry name" value="DHPS_2"/>
    <property type="match status" value="1"/>
</dbReference>
<name>A0A0S4LAD7_9BACT</name>
<dbReference type="Proteomes" id="UP000198736">
    <property type="component" value="Unassembled WGS sequence"/>
</dbReference>
<evidence type="ECO:0000256" key="6">
    <source>
        <dbReference type="ARBA" id="ARBA00016919"/>
    </source>
</evidence>
<dbReference type="FunFam" id="3.20.20.20:FF:000006">
    <property type="entry name" value="Dihydropteroate synthase"/>
    <property type="match status" value="1"/>
</dbReference>
<dbReference type="GO" id="GO:0046654">
    <property type="term" value="P:tetrahydrofolate biosynthetic process"/>
    <property type="evidence" value="ECO:0007669"/>
    <property type="project" value="TreeGrafter"/>
</dbReference>
<dbReference type="GO" id="GO:0005829">
    <property type="term" value="C:cytosol"/>
    <property type="evidence" value="ECO:0007669"/>
    <property type="project" value="TreeGrafter"/>
</dbReference>
<dbReference type="PANTHER" id="PTHR20941:SF1">
    <property type="entry name" value="FOLIC ACID SYNTHESIS PROTEIN FOL1"/>
    <property type="match status" value="1"/>
</dbReference>
<dbReference type="GO" id="GO:0046656">
    <property type="term" value="P:folic acid biosynthetic process"/>
    <property type="evidence" value="ECO:0007669"/>
    <property type="project" value="UniProtKB-KW"/>
</dbReference>
<dbReference type="GO" id="GO:0004156">
    <property type="term" value="F:dihydropteroate synthase activity"/>
    <property type="evidence" value="ECO:0007669"/>
    <property type="project" value="UniProtKB-EC"/>
</dbReference>